<feature type="binding site" evidence="8">
    <location>
        <position position="334"/>
    </location>
    <ligand>
        <name>substrate</name>
    </ligand>
</feature>
<dbReference type="CDD" id="cd02204">
    <property type="entry name" value="PurL_repeat2"/>
    <property type="match status" value="1"/>
</dbReference>
<keyword evidence="2 8" id="KW-0436">Ligase</keyword>
<keyword evidence="13" id="KW-1185">Reference proteome</keyword>
<dbReference type="Pfam" id="PF02769">
    <property type="entry name" value="AIRS_C"/>
    <property type="match status" value="2"/>
</dbReference>
<feature type="binding site" evidence="8">
    <location>
        <position position="783"/>
    </location>
    <ligand>
        <name>substrate</name>
    </ligand>
</feature>
<evidence type="ECO:0000256" key="2">
    <source>
        <dbReference type="ARBA" id="ARBA00022598"/>
    </source>
</evidence>
<dbReference type="HAMAP" id="MF_00420">
    <property type="entry name" value="PurL_2"/>
    <property type="match status" value="1"/>
</dbReference>
<dbReference type="Proteomes" id="UP000309215">
    <property type="component" value="Unassembled WGS sequence"/>
</dbReference>
<evidence type="ECO:0000259" key="9">
    <source>
        <dbReference type="Pfam" id="PF00586"/>
    </source>
</evidence>
<feature type="binding site" evidence="8">
    <location>
        <position position="780"/>
    </location>
    <ligand>
        <name>ATP</name>
        <dbReference type="ChEBI" id="CHEBI:30616"/>
    </ligand>
</feature>
<feature type="active site" evidence="8">
    <location>
        <position position="232"/>
    </location>
</feature>
<dbReference type="OrthoDB" id="9804441at2"/>
<feature type="domain" description="PurM-like N-terminal" evidence="9">
    <location>
        <begin position="680"/>
        <end position="793"/>
    </location>
</feature>
<dbReference type="GO" id="GO:0000287">
    <property type="term" value="F:magnesium ion binding"/>
    <property type="evidence" value="ECO:0007669"/>
    <property type="project" value="UniProtKB-UniRule"/>
</dbReference>
<feature type="binding site" evidence="8">
    <location>
        <position position="469"/>
    </location>
    <ligand>
        <name>substrate</name>
    </ligand>
</feature>
<accession>A0A4U1JLZ0</accession>
<evidence type="ECO:0000256" key="4">
    <source>
        <dbReference type="ARBA" id="ARBA00022741"/>
    </source>
</evidence>
<comment type="subunit">
    <text evidence="8">Monomer. Part of the FGAM synthase complex composed of 1 PurL, 1 PurQ and 2 PurS subunits.</text>
</comment>
<comment type="pathway">
    <text evidence="8">Purine metabolism; IMP biosynthesis via de novo pathway; 5-amino-1-(5-phospho-D-ribosyl)imidazole from N(2)-formyl-N(1)-(5-phospho-D-ribosyl)glycinamide: step 1/2.</text>
</comment>
<dbReference type="Gene3D" id="1.10.8.750">
    <property type="entry name" value="Phosphoribosylformylglycinamidine synthase, linker domain"/>
    <property type="match status" value="1"/>
</dbReference>
<feature type="binding site" evidence="8">
    <location>
        <position position="309"/>
    </location>
    <ligand>
        <name>ATP</name>
        <dbReference type="ChEBI" id="CHEBI:30616"/>
    </ligand>
</feature>
<comment type="caution">
    <text evidence="8">Lacks conserved residue(s) required for the propagation of feature annotation.</text>
</comment>
<evidence type="ECO:0000313" key="12">
    <source>
        <dbReference type="EMBL" id="TKD13008.1"/>
    </source>
</evidence>
<comment type="function">
    <text evidence="8">Part of the phosphoribosylformylglycinamidine synthase complex involved in the purines biosynthetic pathway. Catalyzes the ATP-dependent conversion of formylglycinamide ribonucleotide (FGAR) and glutamine to yield formylglycinamidine ribonucleotide (FGAM) and glutamate. The FGAM synthase complex is composed of three subunits. PurQ produces an ammonia molecule by converting glutamine to glutamate. PurL transfers the ammonia molecule to FGAR to form FGAM in an ATP-dependent manner. PurS interacts with PurQ and PurL and is thought to assist in the transfer of the ammonia molecule from PurQ to PurL.</text>
</comment>
<dbReference type="InterPro" id="IPR036676">
    <property type="entry name" value="PurM-like_C_sf"/>
</dbReference>
<dbReference type="GO" id="GO:0005737">
    <property type="term" value="C:cytoplasm"/>
    <property type="evidence" value="ECO:0007669"/>
    <property type="project" value="UniProtKB-SubCell"/>
</dbReference>
<dbReference type="GO" id="GO:0004642">
    <property type="term" value="F:phosphoribosylformylglycinamidine synthase activity"/>
    <property type="evidence" value="ECO:0007669"/>
    <property type="project" value="UniProtKB-UniRule"/>
</dbReference>
<evidence type="ECO:0000256" key="7">
    <source>
        <dbReference type="ARBA" id="ARBA00022842"/>
    </source>
</evidence>
<feature type="binding site" evidence="8">
    <location>
        <position position="736"/>
    </location>
    <ligand>
        <name>ATP</name>
        <dbReference type="ChEBI" id="CHEBI:30616"/>
    </ligand>
</feature>
<dbReference type="RefSeq" id="WP_136926824.1">
    <property type="nucleotide sequence ID" value="NZ_SSMQ01000001.1"/>
</dbReference>
<dbReference type="InterPro" id="IPR041609">
    <property type="entry name" value="PurL_linker"/>
</dbReference>
<feature type="binding site" evidence="8">
    <location>
        <position position="335"/>
    </location>
    <ligand>
        <name>Mg(2+)</name>
        <dbReference type="ChEBI" id="CHEBI:18420"/>
        <label>2</label>
    </ligand>
</feature>
<keyword evidence="4 8" id="KW-0547">Nucleotide-binding</keyword>
<organism evidence="12 13">
    <name type="scientific">Polyangium fumosum</name>
    <dbReference type="NCBI Taxonomy" id="889272"/>
    <lineage>
        <taxon>Bacteria</taxon>
        <taxon>Pseudomonadati</taxon>
        <taxon>Myxococcota</taxon>
        <taxon>Polyangia</taxon>
        <taxon>Polyangiales</taxon>
        <taxon>Polyangiaceae</taxon>
        <taxon>Polyangium</taxon>
    </lineage>
</organism>
<dbReference type="GO" id="GO:0005524">
    <property type="term" value="F:ATP binding"/>
    <property type="evidence" value="ECO:0007669"/>
    <property type="project" value="UniProtKB-UniRule"/>
</dbReference>
<dbReference type="PANTHER" id="PTHR43555">
    <property type="entry name" value="PHOSPHORIBOSYLFORMYLGLYCINAMIDINE SYNTHASE SUBUNIT PURL"/>
    <property type="match status" value="1"/>
</dbReference>
<comment type="similarity">
    <text evidence="8">Belongs to the FGAMS family.</text>
</comment>
<feature type="domain" description="PurM-like C-terminal" evidence="10">
    <location>
        <begin position="823"/>
        <end position="962"/>
    </location>
</feature>
<feature type="domain" description="PurM-like C-terminal" evidence="10">
    <location>
        <begin position="433"/>
        <end position="584"/>
    </location>
</feature>
<dbReference type="EMBL" id="SSMQ01000001">
    <property type="protein sequence ID" value="TKD13008.1"/>
    <property type="molecule type" value="Genomic_DNA"/>
</dbReference>
<dbReference type="Pfam" id="PF00586">
    <property type="entry name" value="AIRS"/>
    <property type="match status" value="2"/>
</dbReference>
<evidence type="ECO:0000313" key="13">
    <source>
        <dbReference type="Proteomes" id="UP000309215"/>
    </source>
</evidence>
<dbReference type="InterPro" id="IPR010074">
    <property type="entry name" value="PRibForGlyAmidine_synth_PurL"/>
</dbReference>
<sequence>MPIYRLEIENRPAVPDALATKTAQTLSAWLGLSPARIRTRKVYLCDLDMSEAEAHKVLAAIADPVIEVAALGALPDGEPGDPPVILTVSFLPGVTDAVGKSVKTACEDALGRALAGQVYTGTMYLVWGLGRADVARAAAEVLHNPLIQRIRIDEPPRRPDLGVPRAGATSTPRTEIVALRGLSDEALERLSRERLLALSVPEMHATRAHFEAEGREPTDAELECIAQTWSEHCKHKIFNAPIDYTDPEGNTRRIERGVFKTYVVAATEDVRKARASSGIDGDAGDFLVSVFSDNAGVVRFTDECHLVYKVETHNSPSALDPYGGAMTGIVGVNRDSFGCGLGADLLANVWGYCLGKPNHTGTLPKGLMPPRRIRDGVHHGVIDGGNQSGIPYMRGFELFDDRFTGKPLVYCGTVAAMPVTTSGRPTHEKFTAPGDRIVMIGGRVGKDGIHGATFSSVELNESSPVQAVQIGDPITQKMMFDMLAEARDRGLYSGITDNGAGGLSSSVGEMAEASGGAEIDLARVPLKYPGLAPWEILVSEAQERMTVAVPPDKLEAFFALAARREVEATEIGTFTNSGRLVVRYGEEKACDLQLAFLHGGLPKVVRTARWSPPARAYATAVERDKALAARPIGDLVVSMLAQPNIRSGDRYARHYDHEVKGLAVVKPFVGVFRDVPATATVMRVRHGRDEGVVLGEGIHPHYSDLDAYAMALACADEGVRRILCAGARIDRMAALDNFCWPDPIKSATTPDGEHKLAQLVRACEGLYEACVAYGLPLISGKDSMKNDATMGGVKISVPPTLLVSVIGQMKDVRRALTLSPRAPGDVVYLLGETEDMCGESELSRLLGLSLEGVPRTDPKRFAARYHAFAAAHEAGLVRSAHVLSRGGLAVALSHLVMASELGLSISLDAVGQGLAPAIALFSESTGRILLTARAEDAAALEARLAPHALVRLGAVEPGVSGRGYVRIRHGGQTLAELGSDALRRAFQEESHAV</sequence>
<proteinExistence type="inferred from homology"/>
<dbReference type="EC" id="6.3.5.3" evidence="8"/>
<dbReference type="SUPFAM" id="SSF56042">
    <property type="entry name" value="PurM C-terminal domain-like"/>
    <property type="match status" value="2"/>
</dbReference>
<dbReference type="UniPathway" id="UPA00074">
    <property type="reaction ID" value="UER00128"/>
</dbReference>
<reference evidence="12 13" key="1">
    <citation type="submission" date="2019-04" db="EMBL/GenBank/DDBJ databases">
        <authorList>
            <person name="Li Y."/>
            <person name="Wang J."/>
        </authorList>
    </citation>
    <scope>NUCLEOTIDE SEQUENCE [LARGE SCALE GENOMIC DNA]</scope>
    <source>
        <strain evidence="12 13">DSM 14668</strain>
    </source>
</reference>
<dbReference type="InterPro" id="IPR036604">
    <property type="entry name" value="PurS-like_sf"/>
</dbReference>
<comment type="subcellular location">
    <subcellularLocation>
        <location evidence="8">Cytoplasm</location>
    </subcellularLocation>
</comment>
<dbReference type="InterPro" id="IPR010918">
    <property type="entry name" value="PurM-like_C_dom"/>
</dbReference>
<feature type="binding site" evidence="8">
    <location>
        <position position="497"/>
    </location>
    <ligand>
        <name>Mg(2+)</name>
        <dbReference type="ChEBI" id="CHEBI:18420"/>
        <label>2</label>
    </ligand>
</feature>
<keyword evidence="1 8" id="KW-0963">Cytoplasm</keyword>
<comment type="catalytic activity">
    <reaction evidence="8">
        <text>N(2)-formyl-N(1)-(5-phospho-beta-D-ribosyl)glycinamide + L-glutamine + ATP + H2O = 2-formamido-N(1)-(5-O-phospho-beta-D-ribosyl)acetamidine + L-glutamate + ADP + phosphate + H(+)</text>
        <dbReference type="Rhea" id="RHEA:17129"/>
        <dbReference type="ChEBI" id="CHEBI:15377"/>
        <dbReference type="ChEBI" id="CHEBI:15378"/>
        <dbReference type="ChEBI" id="CHEBI:29985"/>
        <dbReference type="ChEBI" id="CHEBI:30616"/>
        <dbReference type="ChEBI" id="CHEBI:43474"/>
        <dbReference type="ChEBI" id="CHEBI:58359"/>
        <dbReference type="ChEBI" id="CHEBI:147286"/>
        <dbReference type="ChEBI" id="CHEBI:147287"/>
        <dbReference type="ChEBI" id="CHEBI:456216"/>
        <dbReference type="EC" id="6.3.5.3"/>
    </reaction>
</comment>
<keyword evidence="3 8" id="KW-0479">Metal-binding</keyword>
<evidence type="ECO:0000259" key="10">
    <source>
        <dbReference type="Pfam" id="PF02769"/>
    </source>
</evidence>
<dbReference type="Gene3D" id="3.30.1330.10">
    <property type="entry name" value="PurM-like, N-terminal domain"/>
    <property type="match status" value="2"/>
</dbReference>
<gene>
    <name evidence="8" type="primary">purL</name>
    <name evidence="12" type="ORF">E8A74_00125</name>
</gene>
<feature type="domain" description="PurM-like N-terminal" evidence="9">
    <location>
        <begin position="293"/>
        <end position="414"/>
    </location>
</feature>
<dbReference type="Gene3D" id="3.30.1280.10">
    <property type="entry name" value="Phosphoribosylformylglycinamidine synthase subunit PurS"/>
    <property type="match status" value="1"/>
</dbReference>
<comment type="caution">
    <text evidence="12">The sequence shown here is derived from an EMBL/GenBank/DDBJ whole genome shotgun (WGS) entry which is preliminary data.</text>
</comment>
<dbReference type="Pfam" id="PF18072">
    <property type="entry name" value="FGAR-AT_linker"/>
    <property type="match status" value="1"/>
</dbReference>
<evidence type="ECO:0000256" key="8">
    <source>
        <dbReference type="HAMAP-Rule" id="MF_00420"/>
    </source>
</evidence>
<keyword evidence="7 8" id="KW-0460">Magnesium</keyword>
<evidence type="ECO:0000256" key="6">
    <source>
        <dbReference type="ARBA" id="ARBA00022840"/>
    </source>
</evidence>
<feature type="binding site" evidence="8">
    <location>
        <position position="311"/>
    </location>
    <ligand>
        <name>Mg(2+)</name>
        <dbReference type="ChEBI" id="CHEBI:18420"/>
        <label>1</label>
    </ligand>
</feature>
<evidence type="ECO:0000256" key="5">
    <source>
        <dbReference type="ARBA" id="ARBA00022755"/>
    </source>
</evidence>
<dbReference type="PANTHER" id="PTHR43555:SF1">
    <property type="entry name" value="PHOSPHORIBOSYLFORMYLGLYCINAMIDINE SYNTHASE SUBUNIT PURL"/>
    <property type="match status" value="1"/>
</dbReference>
<dbReference type="GO" id="GO:0006189">
    <property type="term" value="P:'de novo' IMP biosynthetic process"/>
    <property type="evidence" value="ECO:0007669"/>
    <property type="project" value="UniProtKB-UniRule"/>
</dbReference>
<name>A0A4U1JLZ0_9BACT</name>
<keyword evidence="6 8" id="KW-0067">ATP-binding</keyword>
<evidence type="ECO:0000259" key="11">
    <source>
        <dbReference type="Pfam" id="PF18072"/>
    </source>
</evidence>
<dbReference type="AlphaFoldDB" id="A0A4U1JLZ0"/>
<dbReference type="Gene3D" id="3.90.650.10">
    <property type="entry name" value="PurM-like C-terminal domain"/>
    <property type="match status" value="2"/>
</dbReference>
<evidence type="ECO:0000256" key="1">
    <source>
        <dbReference type="ARBA" id="ARBA00022490"/>
    </source>
</evidence>
<dbReference type="InterPro" id="IPR036921">
    <property type="entry name" value="PurM-like_N_sf"/>
</dbReference>
<dbReference type="InterPro" id="IPR016188">
    <property type="entry name" value="PurM-like_N"/>
</dbReference>
<dbReference type="SUPFAM" id="SSF55326">
    <property type="entry name" value="PurM N-terminal domain-like"/>
    <property type="match status" value="2"/>
</dbReference>
<dbReference type="CDD" id="cd02203">
    <property type="entry name" value="PurL_repeat1"/>
    <property type="match status" value="1"/>
</dbReference>
<evidence type="ECO:0000256" key="3">
    <source>
        <dbReference type="ARBA" id="ARBA00022723"/>
    </source>
</evidence>
<protein>
    <recommendedName>
        <fullName evidence="8">Phosphoribosylformylglycinamidine synthase subunit PurL</fullName>
        <shortName evidence="8">FGAM synthase</shortName>
        <ecNumber evidence="8">6.3.5.3</ecNumber>
    </recommendedName>
    <alternativeName>
        <fullName evidence="8">Formylglycinamide ribonucleotide amidotransferase subunit II</fullName>
        <shortName evidence="8">FGAR amidotransferase II</shortName>
        <shortName evidence="8">FGAR-AT II</shortName>
    </alternativeName>
    <alternativeName>
        <fullName evidence="8">Glutamine amidotransferase PurL</fullName>
    </alternativeName>
    <alternativeName>
        <fullName evidence="8">Phosphoribosylformylglycinamidine synthase subunit II</fullName>
    </alternativeName>
</protein>
<keyword evidence="5 8" id="KW-0658">Purine biosynthesis</keyword>
<feature type="domain" description="Phosphoribosylformylglycinamidine synthase linker" evidence="11">
    <location>
        <begin position="187"/>
        <end position="236"/>
    </location>
</feature>
<feature type="active site" description="Proton acceptor" evidence="8">
    <location>
        <position position="313"/>
    </location>
</feature>